<feature type="domain" description="ComEC/Rec2-related protein" evidence="7">
    <location>
        <begin position="270"/>
        <end position="523"/>
    </location>
</feature>
<evidence type="ECO:0000259" key="7">
    <source>
        <dbReference type="Pfam" id="PF03772"/>
    </source>
</evidence>
<reference evidence="9" key="2">
    <citation type="journal article" date="2022" name="Microbiol. Resour. Announc.">
        <title>Metagenome Sequencing to Explore Phylogenomics of Terrestrial Cyanobacteria.</title>
        <authorList>
            <person name="Ward R.D."/>
            <person name="Stajich J.E."/>
            <person name="Johansen J.R."/>
            <person name="Huntemann M."/>
            <person name="Clum A."/>
            <person name="Foster B."/>
            <person name="Foster B."/>
            <person name="Roux S."/>
            <person name="Palaniappan K."/>
            <person name="Varghese N."/>
            <person name="Mukherjee S."/>
            <person name="Reddy T.B.K."/>
            <person name="Daum C."/>
            <person name="Copeland A."/>
            <person name="Chen I.A."/>
            <person name="Ivanova N.N."/>
            <person name="Kyrpides N.C."/>
            <person name="Shapiro N."/>
            <person name="Eloe-Fadrosh E.A."/>
            <person name="Pietrasiak N."/>
        </authorList>
    </citation>
    <scope>NUCLEOTIDE SEQUENCE</scope>
    <source>
        <strain evidence="9">GSE-TBD4-15B</strain>
    </source>
</reference>
<feature type="transmembrane region" description="Helical" evidence="6">
    <location>
        <begin position="312"/>
        <end position="328"/>
    </location>
</feature>
<feature type="transmembrane region" description="Helical" evidence="6">
    <location>
        <begin position="33"/>
        <end position="50"/>
    </location>
</feature>
<dbReference type="EMBL" id="JAHHHV010000088">
    <property type="protein sequence ID" value="MBW4468358.1"/>
    <property type="molecule type" value="Genomic_DNA"/>
</dbReference>
<reference evidence="9" key="1">
    <citation type="submission" date="2021-05" db="EMBL/GenBank/DDBJ databases">
        <authorList>
            <person name="Pietrasiak N."/>
            <person name="Ward R."/>
            <person name="Stajich J.E."/>
            <person name="Kurbessoian T."/>
        </authorList>
    </citation>
    <scope>NUCLEOTIDE SEQUENCE</scope>
    <source>
        <strain evidence="9">GSE-TBD4-15B</strain>
    </source>
</reference>
<dbReference type="AlphaFoldDB" id="A0A951U720"/>
<dbReference type="InterPro" id="IPR004477">
    <property type="entry name" value="ComEC_N"/>
</dbReference>
<accession>A0A951U720</accession>
<evidence type="ECO:0000259" key="8">
    <source>
        <dbReference type="Pfam" id="PF13567"/>
    </source>
</evidence>
<feature type="transmembrane region" description="Helical" evidence="6">
    <location>
        <begin position="527"/>
        <end position="546"/>
    </location>
</feature>
<organism evidence="9 10">
    <name type="scientific">Pegethrix bostrychoides GSE-TBD4-15B</name>
    <dbReference type="NCBI Taxonomy" id="2839662"/>
    <lineage>
        <taxon>Bacteria</taxon>
        <taxon>Bacillati</taxon>
        <taxon>Cyanobacteriota</taxon>
        <taxon>Cyanophyceae</taxon>
        <taxon>Oculatellales</taxon>
        <taxon>Oculatellaceae</taxon>
        <taxon>Pegethrix</taxon>
    </lineage>
</organism>
<comment type="subcellular location">
    <subcellularLocation>
        <location evidence="1">Cell membrane</location>
        <topology evidence="1">Multi-pass membrane protein</topology>
    </subcellularLocation>
</comment>
<comment type="caution">
    <text evidence="9">The sequence shown here is derived from an EMBL/GenBank/DDBJ whole genome shotgun (WGS) entry which is preliminary data.</text>
</comment>
<evidence type="ECO:0000256" key="6">
    <source>
        <dbReference type="SAM" id="Phobius"/>
    </source>
</evidence>
<evidence type="ECO:0000313" key="9">
    <source>
        <dbReference type="EMBL" id="MBW4468358.1"/>
    </source>
</evidence>
<feature type="transmembrane region" description="Helical" evidence="6">
    <location>
        <begin position="499"/>
        <end position="520"/>
    </location>
</feature>
<sequence>MAEISTLLGLSFILGLLLTGVPGSVAGLPLGMAISLLLGLLAAGLAVGLGKRVWRGLPRWAWLIAGLLGFVAGLYFQVRLPQPSSSDVCHAIWSETAVARCPSAAFAKAEVKAFAVDGKVVSAPRLTRSQKLQFELAATEIRSANPSADPSGDLSAVSLTPQPVTGKLYVTLPRPAGEQLYPGRTVTVTGKLYAPQPPTNSGGFNFEKYLAQQGISAGLNGMELTYLSDREPAPLLWAMRQRIMQVQERGLGNPEGALVSAMVMGKAAVDIPYEIQDQFKQTGLAHALAASGTQVTLLVGVVLALSQRLSNRWRFGLGSGILLLYLGLTGLEPSVLRAGIMGFVALAALTANRKVKPLGSLLMAAVALLIYNPLWIWDLGFLLSFLATLGLLVTVPIVSKWFDWLPSNLIPIFAIPISAYLWTLPLMLAVFGVVAPYSILINIIVSPLIALISLGGMISAVGALIYPKLGGLLAWTLYYPTHGFLKGAELGSQLPGANFAVGTVHPALVVVMYGLIGLIWRWPKLHRYWWLALMVGMTLVAVPAGYSATQSQVTVLATAERSVLVVQDQGTVGLIHSGHAKDAEFIVLPFLQRQGVNHLDWVVAPQISERELDGLKQIFVSKLPRFFYSSAGFSGAKNIAQHNQDYRALQAQVADHGTAMALSFGQTVKAGLATVTVIHSNPDILAMQLSGQTWLWFDESPSIAQQERFVKSLKPVDGIGWSGQALSPKLLEKLNPKLAIDFGEEIDSTTELWLQQHQVELHRLQQEGAVRLRLEQAAAE</sequence>
<keyword evidence="3 6" id="KW-0812">Transmembrane</keyword>
<protein>
    <submittedName>
        <fullName evidence="9">ComEC/Rec2 family competence protein</fullName>
    </submittedName>
</protein>
<feature type="transmembrane region" description="Helical" evidence="6">
    <location>
        <begin position="358"/>
        <end position="376"/>
    </location>
</feature>
<dbReference type="PANTHER" id="PTHR30619:SF1">
    <property type="entry name" value="RECOMBINATION PROTEIN 2"/>
    <property type="match status" value="1"/>
</dbReference>
<evidence type="ECO:0000256" key="1">
    <source>
        <dbReference type="ARBA" id="ARBA00004651"/>
    </source>
</evidence>
<gene>
    <name evidence="9" type="ORF">KME07_23270</name>
</gene>
<proteinExistence type="predicted"/>
<dbReference type="Proteomes" id="UP000707356">
    <property type="component" value="Unassembled WGS sequence"/>
</dbReference>
<feature type="transmembrane region" description="Helical" evidence="6">
    <location>
        <begin position="334"/>
        <end position="351"/>
    </location>
</feature>
<dbReference type="InterPro" id="IPR052159">
    <property type="entry name" value="Competence_DNA_uptake"/>
</dbReference>
<name>A0A951U720_9CYAN</name>
<keyword evidence="5 6" id="KW-0472">Membrane</keyword>
<feature type="transmembrane region" description="Helical" evidence="6">
    <location>
        <begin position="461"/>
        <end position="479"/>
    </location>
</feature>
<feature type="transmembrane region" description="Helical" evidence="6">
    <location>
        <begin position="57"/>
        <end position="76"/>
    </location>
</feature>
<dbReference type="Pfam" id="PF13567">
    <property type="entry name" value="DUF4131"/>
    <property type="match status" value="1"/>
</dbReference>
<feature type="transmembrane region" description="Helical" evidence="6">
    <location>
        <begin position="409"/>
        <end position="431"/>
    </location>
</feature>
<evidence type="ECO:0000256" key="5">
    <source>
        <dbReference type="ARBA" id="ARBA00023136"/>
    </source>
</evidence>
<evidence type="ECO:0000256" key="2">
    <source>
        <dbReference type="ARBA" id="ARBA00022475"/>
    </source>
</evidence>
<evidence type="ECO:0000313" key="10">
    <source>
        <dbReference type="Proteomes" id="UP000707356"/>
    </source>
</evidence>
<keyword evidence="4 6" id="KW-1133">Transmembrane helix</keyword>
<dbReference type="GO" id="GO:0005886">
    <property type="term" value="C:plasma membrane"/>
    <property type="evidence" value="ECO:0007669"/>
    <property type="project" value="UniProtKB-SubCell"/>
</dbReference>
<dbReference type="Pfam" id="PF03772">
    <property type="entry name" value="Competence"/>
    <property type="match status" value="1"/>
</dbReference>
<feature type="transmembrane region" description="Helical" evidence="6">
    <location>
        <begin position="382"/>
        <end position="402"/>
    </location>
</feature>
<evidence type="ECO:0000256" key="3">
    <source>
        <dbReference type="ARBA" id="ARBA00022692"/>
    </source>
</evidence>
<evidence type="ECO:0000256" key="4">
    <source>
        <dbReference type="ARBA" id="ARBA00022989"/>
    </source>
</evidence>
<dbReference type="PANTHER" id="PTHR30619">
    <property type="entry name" value="DNA INTERNALIZATION/COMPETENCE PROTEIN COMEC/REC2"/>
    <property type="match status" value="1"/>
</dbReference>
<feature type="transmembrane region" description="Helical" evidence="6">
    <location>
        <begin position="284"/>
        <end position="305"/>
    </location>
</feature>
<feature type="domain" description="DUF4131" evidence="8">
    <location>
        <begin position="33"/>
        <end position="221"/>
    </location>
</feature>
<dbReference type="NCBIfam" id="TIGR00360">
    <property type="entry name" value="ComEC_N-term"/>
    <property type="match status" value="1"/>
</dbReference>
<feature type="transmembrane region" description="Helical" evidence="6">
    <location>
        <begin position="437"/>
        <end position="454"/>
    </location>
</feature>
<dbReference type="InterPro" id="IPR025405">
    <property type="entry name" value="DUF4131"/>
</dbReference>
<keyword evidence="2" id="KW-1003">Cell membrane</keyword>